<feature type="transmembrane region" description="Helical" evidence="1">
    <location>
        <begin position="25"/>
        <end position="44"/>
    </location>
</feature>
<feature type="transmembrane region" description="Helical" evidence="1">
    <location>
        <begin position="284"/>
        <end position="303"/>
    </location>
</feature>
<dbReference type="OMA" id="THHAIAN"/>
<dbReference type="InterPro" id="IPR036259">
    <property type="entry name" value="MFS_trans_sf"/>
</dbReference>
<reference evidence="3" key="1">
    <citation type="submission" date="2025-08" db="UniProtKB">
        <authorList>
            <consortium name="RefSeq"/>
        </authorList>
    </citation>
    <scope>IDENTIFICATION</scope>
</reference>
<keyword evidence="1" id="KW-0472">Membrane</keyword>
<feature type="transmembrane region" description="Helical" evidence="1">
    <location>
        <begin position="323"/>
        <end position="340"/>
    </location>
</feature>
<dbReference type="Gene3D" id="1.20.1250.20">
    <property type="entry name" value="MFS general substrate transporter like domains"/>
    <property type="match status" value="1"/>
</dbReference>
<dbReference type="InterPro" id="IPR011701">
    <property type="entry name" value="MFS"/>
</dbReference>
<keyword evidence="2" id="KW-1185">Reference proteome</keyword>
<feature type="transmembrane region" description="Helical" evidence="1">
    <location>
        <begin position="162"/>
        <end position="183"/>
    </location>
</feature>
<gene>
    <name evidence="3" type="primary">LOC110986634</name>
</gene>
<feature type="transmembrane region" description="Helical" evidence="1">
    <location>
        <begin position="409"/>
        <end position="428"/>
    </location>
</feature>
<dbReference type="GO" id="GO:0008028">
    <property type="term" value="F:monocarboxylic acid transmembrane transporter activity"/>
    <property type="evidence" value="ECO:0007669"/>
    <property type="project" value="TreeGrafter"/>
</dbReference>
<dbReference type="KEGG" id="aplc:110986634"/>
<dbReference type="PANTHER" id="PTHR11360:SF284">
    <property type="entry name" value="EG:103B4.3 PROTEIN-RELATED"/>
    <property type="match status" value="1"/>
</dbReference>
<evidence type="ECO:0000313" key="2">
    <source>
        <dbReference type="Proteomes" id="UP000694845"/>
    </source>
</evidence>
<proteinExistence type="predicted"/>
<dbReference type="Pfam" id="PF07690">
    <property type="entry name" value="MFS_1"/>
    <property type="match status" value="1"/>
</dbReference>
<name>A0A8B7ZHJ2_ACAPL</name>
<feature type="transmembrane region" description="Helical" evidence="1">
    <location>
        <begin position="130"/>
        <end position="150"/>
    </location>
</feature>
<evidence type="ECO:0000313" key="3">
    <source>
        <dbReference type="RefSeq" id="XP_022104345.1"/>
    </source>
</evidence>
<feature type="transmembrane region" description="Helical" evidence="1">
    <location>
        <begin position="189"/>
        <end position="209"/>
    </location>
</feature>
<dbReference type="Proteomes" id="UP000694845">
    <property type="component" value="Unplaced"/>
</dbReference>
<accession>A0A8B7ZHJ2</accession>
<dbReference type="GeneID" id="110986634"/>
<keyword evidence="1" id="KW-1133">Transmembrane helix</keyword>
<organism evidence="2 3">
    <name type="scientific">Acanthaster planci</name>
    <name type="common">Crown-of-thorns starfish</name>
    <dbReference type="NCBI Taxonomy" id="133434"/>
    <lineage>
        <taxon>Eukaryota</taxon>
        <taxon>Metazoa</taxon>
        <taxon>Echinodermata</taxon>
        <taxon>Eleutherozoa</taxon>
        <taxon>Asterozoa</taxon>
        <taxon>Asteroidea</taxon>
        <taxon>Valvatacea</taxon>
        <taxon>Valvatida</taxon>
        <taxon>Acanthasteridae</taxon>
        <taxon>Acanthaster</taxon>
    </lineage>
</organism>
<dbReference type="SUPFAM" id="SSF103473">
    <property type="entry name" value="MFS general substrate transporter"/>
    <property type="match status" value="2"/>
</dbReference>
<protein>
    <submittedName>
        <fullName evidence="3">Monocarboxylate transporter 12-like</fullName>
    </submittedName>
</protein>
<feature type="transmembrane region" description="Helical" evidence="1">
    <location>
        <begin position="376"/>
        <end position="397"/>
    </location>
</feature>
<dbReference type="AlphaFoldDB" id="A0A8B7ZHJ2"/>
<dbReference type="RefSeq" id="XP_022104345.1">
    <property type="nucleotide sequence ID" value="XM_022248653.1"/>
</dbReference>
<feature type="transmembrane region" description="Helical" evidence="1">
    <location>
        <begin position="440"/>
        <end position="462"/>
    </location>
</feature>
<evidence type="ECO:0000256" key="1">
    <source>
        <dbReference type="SAM" id="Phobius"/>
    </source>
</evidence>
<dbReference type="InterPro" id="IPR050327">
    <property type="entry name" value="Proton-linked_MCT"/>
</dbReference>
<feature type="transmembrane region" description="Helical" evidence="1">
    <location>
        <begin position="352"/>
        <end position="370"/>
    </location>
</feature>
<dbReference type="OrthoDB" id="2213137at2759"/>
<dbReference type="PANTHER" id="PTHR11360">
    <property type="entry name" value="MONOCARBOXYLATE TRANSPORTER"/>
    <property type="match status" value="1"/>
</dbReference>
<sequence length="478" mass="52094">MDVGSQVGSDGHSERQPCLARPCRWGRIVVSASFFAFFLEMGSLQTHGVYMPALLKEFEVGSSELGWVASSALAVLCLSGDKHNEYYMTCVEDKIMESESPGRHARRNHDGYRNRFGSPGDYHHPPPRCLGLIVGLGGALVHVGLVYVVGQYYSKHHSLANGIAFSGIGAGIFVFSPLIQHLIDTFGWRGSFIIESAIVANLVVMGALFRPVSRYKTRHFQDAEAVMESGFESDEHAGSENCNGDSREFTGGGLKKRRSLGDRAWLRRCRRYGLCTLLSDSPSLLLLYLACFLLEVGCSAIIFHITNYGRETGFDAQQASQLLSYFGIGGVVGRASHGLLLKIRRITPYRMFVAALLFSALFVSLIIVPKSYGGKVFLVISFGTTSSVLFPLVAVIIRQFVGIANLPLAFGLSIFCNGAGTALGGYLIGVIRDALGNYIAAFYLIGVFFIISAAVLLLPPLLTCCRRRARNSGTRDVE</sequence>
<keyword evidence="1" id="KW-0812">Transmembrane</keyword>